<dbReference type="CDD" id="cd01106">
    <property type="entry name" value="HTH_TipAL-Mta"/>
    <property type="match status" value="1"/>
</dbReference>
<keyword evidence="1" id="KW-0238">DNA-binding</keyword>
<dbReference type="Gene3D" id="1.10.1660.10">
    <property type="match status" value="1"/>
</dbReference>
<evidence type="ECO:0000256" key="1">
    <source>
        <dbReference type="ARBA" id="ARBA00023125"/>
    </source>
</evidence>
<dbReference type="Pfam" id="PF13411">
    <property type="entry name" value="MerR_1"/>
    <property type="match status" value="1"/>
</dbReference>
<dbReference type="Proteomes" id="UP000306509">
    <property type="component" value="Unassembled WGS sequence"/>
</dbReference>
<evidence type="ECO:0000313" key="4">
    <source>
        <dbReference type="Proteomes" id="UP000306509"/>
    </source>
</evidence>
<feature type="domain" description="HTH merR-type" evidence="2">
    <location>
        <begin position="12"/>
        <end position="81"/>
    </location>
</feature>
<dbReference type="GO" id="GO:0003677">
    <property type="term" value="F:DNA binding"/>
    <property type="evidence" value="ECO:0007669"/>
    <property type="project" value="UniProtKB-KW"/>
</dbReference>
<reference evidence="3 4" key="1">
    <citation type="journal article" date="2019" name="Anaerobe">
        <title>Detection of Robinsoniella peoriensis in multiple bone samples of a trauma patient.</title>
        <authorList>
            <person name="Schrottner P."/>
            <person name="Hartwich K."/>
            <person name="Bunk B."/>
            <person name="Schober I."/>
            <person name="Helbig S."/>
            <person name="Rudolph W.W."/>
            <person name="Gunzer F."/>
        </authorList>
    </citation>
    <scope>NUCLEOTIDE SEQUENCE [LARGE SCALE GENOMIC DNA]</scope>
    <source>
        <strain evidence="3 4">DSM 106044</strain>
    </source>
</reference>
<comment type="caution">
    <text evidence="3">The sequence shown here is derived from an EMBL/GenBank/DDBJ whole genome shotgun (WGS) entry which is preliminary data.</text>
</comment>
<dbReference type="RefSeq" id="WP_330572524.1">
    <property type="nucleotide sequence ID" value="NZ_CAUSDN010000105.1"/>
</dbReference>
<dbReference type="STRING" id="180332.GCA_000797495_04157"/>
<dbReference type="SUPFAM" id="SSF46955">
    <property type="entry name" value="Putative DNA-binding domain"/>
    <property type="match status" value="1"/>
</dbReference>
<dbReference type="PANTHER" id="PTHR30204:SF90">
    <property type="entry name" value="HTH-TYPE TRANSCRIPTIONAL ACTIVATOR MTA"/>
    <property type="match status" value="1"/>
</dbReference>
<dbReference type="InterPro" id="IPR009061">
    <property type="entry name" value="DNA-bd_dom_put_sf"/>
</dbReference>
<proteinExistence type="predicted"/>
<name>A0A4U8QCJ5_9FIRM</name>
<dbReference type="InterPro" id="IPR047057">
    <property type="entry name" value="MerR_fam"/>
</dbReference>
<dbReference type="InterPro" id="IPR012925">
    <property type="entry name" value="TipAS_dom"/>
</dbReference>
<dbReference type="AlphaFoldDB" id="A0A4U8QCJ5"/>
<organism evidence="3 4">
    <name type="scientific">Robinsoniella peoriensis</name>
    <dbReference type="NCBI Taxonomy" id="180332"/>
    <lineage>
        <taxon>Bacteria</taxon>
        <taxon>Bacillati</taxon>
        <taxon>Bacillota</taxon>
        <taxon>Clostridia</taxon>
        <taxon>Lachnospirales</taxon>
        <taxon>Lachnospiraceae</taxon>
        <taxon>Robinsoniella</taxon>
    </lineage>
</organism>
<keyword evidence="4" id="KW-1185">Reference proteome</keyword>
<dbReference type="GO" id="GO:0003700">
    <property type="term" value="F:DNA-binding transcription factor activity"/>
    <property type="evidence" value="ECO:0007669"/>
    <property type="project" value="InterPro"/>
</dbReference>
<dbReference type="SMART" id="SM00422">
    <property type="entry name" value="HTH_MERR"/>
    <property type="match status" value="1"/>
</dbReference>
<accession>A0A4U8QCJ5</accession>
<dbReference type="PANTHER" id="PTHR30204">
    <property type="entry name" value="REDOX-CYCLING DRUG-SENSING TRANSCRIPTIONAL ACTIVATOR SOXR"/>
    <property type="match status" value="1"/>
</dbReference>
<sequence>MKENYNDKEIKMKTVKDVSEITGISIRTLRYYDEIGLLKPTQLTEAGYRLYDNKALEKLQQIMFFREIEVPLADIKEIMENPGFNKEQVLLTQKNLLEKKRNSLNGIIELITDVMKGVNTMSFEAFNDSDIEKILDHMLECMSREDFLQQTKKFGSVEKMREQLQDSLENEYTMADLIKWYGSKEKAVEAALQSTGKKEDFVPQQNNNDEIYRQFSMARETGNIDQEQEAVAKLAEVYKILFKLDNARSILLDLAKEYSKGENLAEATDAQYGKGIAKYIAQAIQYYYGV</sequence>
<dbReference type="PROSITE" id="PS50937">
    <property type="entry name" value="HTH_MERR_2"/>
    <property type="match status" value="1"/>
</dbReference>
<protein>
    <submittedName>
        <fullName evidence="3">Multidrug transporter activation protein</fullName>
    </submittedName>
</protein>
<dbReference type="EMBL" id="QGQD01000015">
    <property type="protein sequence ID" value="TLD02449.1"/>
    <property type="molecule type" value="Genomic_DNA"/>
</dbReference>
<dbReference type="InterPro" id="IPR000551">
    <property type="entry name" value="MerR-type_HTH_dom"/>
</dbReference>
<gene>
    <name evidence="3" type="primary">mta_1</name>
    <name evidence="3" type="ORF">DSM106044_00691</name>
</gene>
<dbReference type="Pfam" id="PF07739">
    <property type="entry name" value="TipAS"/>
    <property type="match status" value="1"/>
</dbReference>
<evidence type="ECO:0000259" key="2">
    <source>
        <dbReference type="PROSITE" id="PS50937"/>
    </source>
</evidence>
<evidence type="ECO:0000313" key="3">
    <source>
        <dbReference type="EMBL" id="TLD02449.1"/>
    </source>
</evidence>